<evidence type="ECO:0000256" key="9">
    <source>
        <dbReference type="ARBA" id="ARBA00023136"/>
    </source>
</evidence>
<accession>A0A0J8GWK7</accession>
<evidence type="ECO:0000256" key="7">
    <source>
        <dbReference type="ARBA" id="ARBA00022989"/>
    </source>
</evidence>
<feature type="transmembrane region" description="Helical" evidence="10">
    <location>
        <begin position="359"/>
        <end position="375"/>
    </location>
</feature>
<dbReference type="EMBL" id="LAZL01000010">
    <property type="protein sequence ID" value="KMT65679.1"/>
    <property type="molecule type" value="Genomic_DNA"/>
</dbReference>
<dbReference type="STRING" id="1513271.XM47_08270"/>
<evidence type="ECO:0000256" key="1">
    <source>
        <dbReference type="ARBA" id="ARBA00004141"/>
    </source>
</evidence>
<keyword evidence="3" id="KW-0050">Antiport</keyword>
<dbReference type="InterPro" id="IPR038770">
    <property type="entry name" value="Na+/solute_symporter_sf"/>
</dbReference>
<evidence type="ECO:0000313" key="13">
    <source>
        <dbReference type="EMBL" id="KMT65679.1"/>
    </source>
</evidence>
<dbReference type="PROSITE" id="PS51201">
    <property type="entry name" value="RCK_N"/>
    <property type="match status" value="1"/>
</dbReference>
<dbReference type="SUPFAM" id="SSF116726">
    <property type="entry name" value="TrkA C-terminal domain-like"/>
    <property type="match status" value="1"/>
</dbReference>
<evidence type="ECO:0000256" key="5">
    <source>
        <dbReference type="ARBA" id="ARBA00022692"/>
    </source>
</evidence>
<dbReference type="OrthoDB" id="9781411at2"/>
<keyword evidence="9 10" id="KW-0472">Membrane</keyword>
<dbReference type="GO" id="GO:0008324">
    <property type="term" value="F:monoatomic cation transmembrane transporter activity"/>
    <property type="evidence" value="ECO:0007669"/>
    <property type="project" value="InterPro"/>
</dbReference>
<dbReference type="PATRIC" id="fig|1513271.3.peg.1685"/>
<keyword evidence="7 10" id="KW-1133">Transmembrane helix</keyword>
<evidence type="ECO:0000256" key="4">
    <source>
        <dbReference type="ARBA" id="ARBA00022538"/>
    </source>
</evidence>
<feature type="transmembrane region" description="Helical" evidence="10">
    <location>
        <begin position="6"/>
        <end position="23"/>
    </location>
</feature>
<comment type="subcellular location">
    <subcellularLocation>
        <location evidence="1">Membrane</location>
        <topology evidence="1">Multi-pass membrane protein</topology>
    </subcellularLocation>
</comment>
<feature type="transmembrane region" description="Helical" evidence="10">
    <location>
        <begin position="268"/>
        <end position="286"/>
    </location>
</feature>
<dbReference type="GO" id="GO:0015297">
    <property type="term" value="F:antiporter activity"/>
    <property type="evidence" value="ECO:0007669"/>
    <property type="project" value="UniProtKB-KW"/>
</dbReference>
<dbReference type="GO" id="GO:1902600">
    <property type="term" value="P:proton transmembrane transport"/>
    <property type="evidence" value="ECO:0007669"/>
    <property type="project" value="InterPro"/>
</dbReference>
<dbReference type="Gene3D" id="1.20.1530.20">
    <property type="match status" value="1"/>
</dbReference>
<sequence>MAQSVFTEVVYLLIISVCLVAAFRRLKLAPIIAYLLAGVIAGPSVLDLLSDAAQISLVAELGIVFLLFSLGLEFSFPKLFAMRHMVFGIGFAQVLSCLSIVFAICFILGFSWQTSFVASCALALSSTAIVIKQLTETGKLQIRRGQLAVSILLFQDLAVVPMLIAIPIISGATSDGLFLALSTALLKGTVVFIGMIAIGKWVLPRIFNEIAQARSDELFVLTSILIVLVTGAITHFFGLSMALGAFLAGMMLGESQYKHQLEADIRPFRDILMGLFFISVGMQLELSFIAESWYLVLASVAAIMLVKVLMIQLVARLMAQNVTDSWSAGIMLCQMGEFGFVIAALALDHQLINPNTASMIVGIGVVSMGVTPYLVDKSGKLSQLISHQNLIDEIELGIENIALDKHVIICGFGRVGQTVSRFLKLEAIQFVALDMDPTRVREAKAASENIHFGDARKAAILTAANINQAQLVIITFDDLAKTLSVIAQIKKLEATAKILVRTHSDENLDTLIEAGADEVIPETLEGSLMLVSHVLFQSGVPVKRIFGRVRRERKNHYNGLHGFYRGDSSHMNDEDVEFLHAVTLSNDAFAIGLQLNELDLPLRRVEVAAVRRKDKEYPNPDPSIELEAQDIVILIGIPRRVERAERYLLEGR</sequence>
<name>A0A0J8GWK7_9ALTE</name>
<evidence type="ECO:0000256" key="10">
    <source>
        <dbReference type="SAM" id="Phobius"/>
    </source>
</evidence>
<dbReference type="Gene3D" id="3.40.50.720">
    <property type="entry name" value="NAD(P)-binding Rossmann-like Domain"/>
    <property type="match status" value="1"/>
</dbReference>
<feature type="transmembrane region" description="Helical" evidence="10">
    <location>
        <begin position="293"/>
        <end position="314"/>
    </location>
</feature>
<dbReference type="GO" id="GO:0006813">
    <property type="term" value="P:potassium ion transport"/>
    <property type="evidence" value="ECO:0007669"/>
    <property type="project" value="UniProtKB-KW"/>
</dbReference>
<evidence type="ECO:0000256" key="6">
    <source>
        <dbReference type="ARBA" id="ARBA00022958"/>
    </source>
</evidence>
<dbReference type="PROSITE" id="PS51202">
    <property type="entry name" value="RCK_C"/>
    <property type="match status" value="1"/>
</dbReference>
<evidence type="ECO:0000256" key="2">
    <source>
        <dbReference type="ARBA" id="ARBA00022448"/>
    </source>
</evidence>
<keyword evidence="6" id="KW-0630">Potassium</keyword>
<dbReference type="PANTHER" id="PTHR46157:SF4">
    <property type="entry name" value="K(+) EFFLUX ANTIPORTER 3, CHLOROPLASTIC"/>
    <property type="match status" value="1"/>
</dbReference>
<evidence type="ECO:0000259" key="12">
    <source>
        <dbReference type="PROSITE" id="PS51202"/>
    </source>
</evidence>
<dbReference type="Pfam" id="PF00999">
    <property type="entry name" value="Na_H_Exchanger"/>
    <property type="match status" value="1"/>
</dbReference>
<protein>
    <submittedName>
        <fullName evidence="13">Potassium transporter</fullName>
    </submittedName>
</protein>
<keyword evidence="4" id="KW-0633">Potassium transport</keyword>
<feature type="transmembrane region" description="Helical" evidence="10">
    <location>
        <begin position="218"/>
        <end position="248"/>
    </location>
</feature>
<dbReference type="InterPro" id="IPR006037">
    <property type="entry name" value="RCK_C"/>
</dbReference>
<feature type="transmembrane region" description="Helical" evidence="10">
    <location>
        <begin position="28"/>
        <end position="46"/>
    </location>
</feature>
<feature type="transmembrane region" description="Helical" evidence="10">
    <location>
        <begin position="52"/>
        <end position="74"/>
    </location>
</feature>
<dbReference type="AlphaFoldDB" id="A0A0J8GWK7"/>
<dbReference type="InterPro" id="IPR036721">
    <property type="entry name" value="RCK_C_sf"/>
</dbReference>
<dbReference type="Proteomes" id="UP000037600">
    <property type="component" value="Unassembled WGS sequence"/>
</dbReference>
<dbReference type="SUPFAM" id="SSF51735">
    <property type="entry name" value="NAD(P)-binding Rossmann-fold domains"/>
    <property type="match status" value="1"/>
</dbReference>
<feature type="transmembrane region" description="Helical" evidence="10">
    <location>
        <begin position="116"/>
        <end position="135"/>
    </location>
</feature>
<evidence type="ECO:0000256" key="3">
    <source>
        <dbReference type="ARBA" id="ARBA00022449"/>
    </source>
</evidence>
<feature type="transmembrane region" description="Helical" evidence="10">
    <location>
        <begin position="147"/>
        <end position="170"/>
    </location>
</feature>
<dbReference type="InterPro" id="IPR003148">
    <property type="entry name" value="RCK_N"/>
</dbReference>
<feature type="transmembrane region" description="Helical" evidence="10">
    <location>
        <begin position="326"/>
        <end position="347"/>
    </location>
</feature>
<keyword evidence="5 10" id="KW-0812">Transmembrane</keyword>
<dbReference type="PANTHER" id="PTHR46157">
    <property type="entry name" value="K(+) EFFLUX ANTIPORTER 3, CHLOROPLASTIC"/>
    <property type="match status" value="1"/>
</dbReference>
<evidence type="ECO:0000313" key="14">
    <source>
        <dbReference type="Proteomes" id="UP000037600"/>
    </source>
</evidence>
<keyword evidence="8" id="KW-0406">Ion transport</keyword>
<dbReference type="InterPro" id="IPR006153">
    <property type="entry name" value="Cation/H_exchanger_TM"/>
</dbReference>
<feature type="domain" description="RCK C-terminal" evidence="12">
    <location>
        <begin position="567"/>
        <end position="650"/>
    </location>
</feature>
<keyword evidence="2" id="KW-0813">Transport</keyword>
<keyword evidence="14" id="KW-1185">Reference proteome</keyword>
<evidence type="ECO:0000259" key="11">
    <source>
        <dbReference type="PROSITE" id="PS51201"/>
    </source>
</evidence>
<gene>
    <name evidence="13" type="ORF">XM47_08270</name>
</gene>
<feature type="transmembrane region" description="Helical" evidence="10">
    <location>
        <begin position="86"/>
        <end position="110"/>
    </location>
</feature>
<evidence type="ECO:0000256" key="8">
    <source>
        <dbReference type="ARBA" id="ARBA00023065"/>
    </source>
</evidence>
<dbReference type="RefSeq" id="WP_048691526.1">
    <property type="nucleotide sequence ID" value="NZ_KQ130487.1"/>
</dbReference>
<dbReference type="Pfam" id="PF02254">
    <property type="entry name" value="TrkA_N"/>
    <property type="match status" value="1"/>
</dbReference>
<feature type="domain" description="RCK N-terminal" evidence="11">
    <location>
        <begin position="404"/>
        <end position="521"/>
    </location>
</feature>
<feature type="transmembrane region" description="Helical" evidence="10">
    <location>
        <begin position="176"/>
        <end position="198"/>
    </location>
</feature>
<dbReference type="GO" id="GO:0005886">
    <property type="term" value="C:plasma membrane"/>
    <property type="evidence" value="ECO:0007669"/>
    <property type="project" value="TreeGrafter"/>
</dbReference>
<organism evidence="13 14">
    <name type="scientific">Catenovulum maritimum</name>
    <dbReference type="NCBI Taxonomy" id="1513271"/>
    <lineage>
        <taxon>Bacteria</taxon>
        <taxon>Pseudomonadati</taxon>
        <taxon>Pseudomonadota</taxon>
        <taxon>Gammaproteobacteria</taxon>
        <taxon>Alteromonadales</taxon>
        <taxon>Alteromonadaceae</taxon>
        <taxon>Catenovulum</taxon>
    </lineage>
</organism>
<proteinExistence type="predicted"/>
<dbReference type="Gene3D" id="3.30.70.1450">
    <property type="entry name" value="Regulator of K+ conductance, C-terminal domain"/>
    <property type="match status" value="1"/>
</dbReference>
<dbReference type="InterPro" id="IPR036291">
    <property type="entry name" value="NAD(P)-bd_dom_sf"/>
</dbReference>
<dbReference type="Pfam" id="PF02080">
    <property type="entry name" value="TrkA_C"/>
    <property type="match status" value="1"/>
</dbReference>
<reference evidence="13 14" key="1">
    <citation type="submission" date="2015-04" db="EMBL/GenBank/DDBJ databases">
        <title>Draft Genome Sequence of the Novel Agar-Digesting Marine Bacterium Q1.</title>
        <authorList>
            <person name="Li Y."/>
            <person name="Li D."/>
            <person name="Chen G."/>
            <person name="Du Z."/>
        </authorList>
    </citation>
    <scope>NUCLEOTIDE SEQUENCE [LARGE SCALE GENOMIC DNA]</scope>
    <source>
        <strain evidence="13 14">Q1</strain>
    </source>
</reference>
<comment type="caution">
    <text evidence="13">The sequence shown here is derived from an EMBL/GenBank/DDBJ whole genome shotgun (WGS) entry which is preliminary data.</text>
</comment>